<dbReference type="AlphaFoldDB" id="G3I6A3"/>
<dbReference type="InParanoid" id="G3I6A3"/>
<sequence>MPSNCATPVLLHLQRLQLNLILRQRQILINCSFYYSARLYSPPAIRAYQAAGPHLPALSKPSSNTVWRVHALEPHCHPAISSQHASSAP</sequence>
<accession>G3I6A3</accession>
<dbReference type="Proteomes" id="UP000001075">
    <property type="component" value="Unassembled WGS sequence"/>
</dbReference>
<reference evidence="2" key="1">
    <citation type="journal article" date="2011" name="Nat. Biotechnol.">
        <title>The genomic sequence of the Chinese hamster ovary (CHO)-K1 cell line.</title>
        <authorList>
            <person name="Xu X."/>
            <person name="Nagarajan H."/>
            <person name="Lewis N.E."/>
            <person name="Pan S."/>
            <person name="Cai Z."/>
            <person name="Liu X."/>
            <person name="Chen W."/>
            <person name="Xie M."/>
            <person name="Wang W."/>
            <person name="Hammond S."/>
            <person name="Andersen M.R."/>
            <person name="Neff N."/>
            <person name="Passarelli B."/>
            <person name="Koh W."/>
            <person name="Fan H.C."/>
            <person name="Wang J."/>
            <person name="Gui Y."/>
            <person name="Lee K.H."/>
            <person name="Betenbaugh M.J."/>
            <person name="Quake S.R."/>
            <person name="Famili I."/>
            <person name="Palsson B.O."/>
            <person name="Wang J."/>
        </authorList>
    </citation>
    <scope>NUCLEOTIDE SEQUENCE [LARGE SCALE GENOMIC DNA]</scope>
    <source>
        <strain evidence="2">CHO K1 cell line</strain>
    </source>
</reference>
<proteinExistence type="predicted"/>
<evidence type="ECO:0000313" key="1">
    <source>
        <dbReference type="EMBL" id="EGW10730.1"/>
    </source>
</evidence>
<organism evidence="1 2">
    <name type="scientific">Cricetulus griseus</name>
    <name type="common">Chinese hamster</name>
    <name type="synonym">Cricetulus barabensis griseus</name>
    <dbReference type="NCBI Taxonomy" id="10029"/>
    <lineage>
        <taxon>Eukaryota</taxon>
        <taxon>Metazoa</taxon>
        <taxon>Chordata</taxon>
        <taxon>Craniata</taxon>
        <taxon>Vertebrata</taxon>
        <taxon>Euteleostomi</taxon>
        <taxon>Mammalia</taxon>
        <taxon>Eutheria</taxon>
        <taxon>Euarchontoglires</taxon>
        <taxon>Glires</taxon>
        <taxon>Rodentia</taxon>
        <taxon>Myomorpha</taxon>
        <taxon>Muroidea</taxon>
        <taxon>Cricetidae</taxon>
        <taxon>Cricetinae</taxon>
        <taxon>Cricetulus</taxon>
    </lineage>
</organism>
<name>G3I6A3_CRIGR</name>
<protein>
    <submittedName>
        <fullName evidence="1">Uncharacterized protein</fullName>
    </submittedName>
</protein>
<evidence type="ECO:0000313" key="2">
    <source>
        <dbReference type="Proteomes" id="UP000001075"/>
    </source>
</evidence>
<gene>
    <name evidence="1" type="ORF">I79_019015</name>
</gene>
<dbReference type="EMBL" id="JH001349">
    <property type="protein sequence ID" value="EGW10730.1"/>
    <property type="molecule type" value="Genomic_DNA"/>
</dbReference>